<dbReference type="RefSeq" id="WP_168238016.1">
    <property type="nucleotide sequence ID" value="NZ_CP050995.1"/>
</dbReference>
<keyword evidence="2" id="KW-1185">Reference proteome</keyword>
<evidence type="ECO:0000313" key="2">
    <source>
        <dbReference type="Proteomes" id="UP000501570"/>
    </source>
</evidence>
<accession>A0ABX6KNU4</accession>
<sequence length="69" mass="7771">MISFKNLHQNEEPLGNVQSAKTYVKAGYITLKNPGVKRITPGAFLSRHVYGELEKASEMITDNNFNVLF</sequence>
<organism evidence="1 2">
    <name type="scientific">Chryseobacterium gallinarum</name>
    <dbReference type="NCBI Taxonomy" id="1324352"/>
    <lineage>
        <taxon>Bacteria</taxon>
        <taxon>Pseudomonadati</taxon>
        <taxon>Bacteroidota</taxon>
        <taxon>Flavobacteriia</taxon>
        <taxon>Flavobacteriales</taxon>
        <taxon>Weeksellaceae</taxon>
        <taxon>Chryseobacterium group</taxon>
        <taxon>Chryseobacterium</taxon>
    </lineage>
</organism>
<name>A0ABX6KNU4_CHRGL</name>
<dbReference type="EMBL" id="CP050995">
    <property type="protein sequence ID" value="QIY90315.1"/>
    <property type="molecule type" value="Genomic_DNA"/>
</dbReference>
<dbReference type="Proteomes" id="UP000501570">
    <property type="component" value="Chromosome"/>
</dbReference>
<proteinExistence type="predicted"/>
<evidence type="ECO:0000313" key="1">
    <source>
        <dbReference type="EMBL" id="QIY90315.1"/>
    </source>
</evidence>
<reference evidence="1 2" key="1">
    <citation type="submission" date="2019-09" db="EMBL/GenBank/DDBJ databases">
        <title>FDA dAtabase for Regulatory Grade micrObial Sequences (FDA-ARGOS): Supporting development and validation of Infectious Disease Dx tests.</title>
        <authorList>
            <person name="Sciortino C."/>
            <person name="Tallon L."/>
            <person name="Sadzewicz L."/>
            <person name="Vavikolanu K."/>
            <person name="Mehta A."/>
            <person name="Aluvathingal J."/>
            <person name="Nadendla S."/>
            <person name="Nandy P."/>
            <person name="Geyer C."/>
            <person name="Yan Y."/>
            <person name="Sichtig H."/>
        </authorList>
    </citation>
    <scope>NUCLEOTIDE SEQUENCE [LARGE SCALE GENOMIC DNA]</scope>
    <source>
        <strain evidence="1 2">FDAARGOS_636</strain>
    </source>
</reference>
<gene>
    <name evidence="1" type="ORF">FOB44_06450</name>
</gene>
<protein>
    <submittedName>
        <fullName evidence="1">Uncharacterized protein</fullName>
    </submittedName>
</protein>